<dbReference type="Proteomes" id="UP000736672">
    <property type="component" value="Unassembled WGS sequence"/>
</dbReference>
<evidence type="ECO:0000259" key="5">
    <source>
        <dbReference type="PROSITE" id="PS51186"/>
    </source>
</evidence>
<dbReference type="SMART" id="SM00066">
    <property type="entry name" value="GAL4"/>
    <property type="match status" value="1"/>
</dbReference>
<dbReference type="PROSITE" id="PS00463">
    <property type="entry name" value="ZN2_CY6_FUNGAL_1"/>
    <property type="match status" value="1"/>
</dbReference>
<dbReference type="PROSITE" id="PS51186">
    <property type="entry name" value="GNAT"/>
    <property type="match status" value="2"/>
</dbReference>
<keyword evidence="7" id="KW-1185">Reference proteome</keyword>
<protein>
    <recommendedName>
        <fullName evidence="8">Zn(2)-C6 fungal-type domain-containing protein</fullName>
    </recommendedName>
</protein>
<dbReference type="InterPro" id="IPR001138">
    <property type="entry name" value="Zn2Cys6_DnaBD"/>
</dbReference>
<evidence type="ECO:0000256" key="2">
    <source>
        <dbReference type="ARBA" id="ARBA00023242"/>
    </source>
</evidence>
<dbReference type="GO" id="GO:0006351">
    <property type="term" value="P:DNA-templated transcription"/>
    <property type="evidence" value="ECO:0007669"/>
    <property type="project" value="InterPro"/>
</dbReference>
<dbReference type="InterPro" id="IPR036864">
    <property type="entry name" value="Zn2-C6_fun-type_DNA-bd_sf"/>
</dbReference>
<dbReference type="CDD" id="cd12148">
    <property type="entry name" value="fungal_TF_MHR"/>
    <property type="match status" value="1"/>
</dbReference>
<dbReference type="EMBL" id="JAGTJS010000011">
    <property type="protein sequence ID" value="KAH7253377.1"/>
    <property type="molecule type" value="Genomic_DNA"/>
</dbReference>
<dbReference type="GO" id="GO:0016747">
    <property type="term" value="F:acyltransferase activity, transferring groups other than amino-acyl groups"/>
    <property type="evidence" value="ECO:0007669"/>
    <property type="project" value="InterPro"/>
</dbReference>
<dbReference type="PROSITE" id="PS50048">
    <property type="entry name" value="ZN2_CY6_FUNGAL_2"/>
    <property type="match status" value="1"/>
</dbReference>
<gene>
    <name evidence="6" type="ORF">B0J15DRAFT_467195</name>
</gene>
<evidence type="ECO:0000313" key="6">
    <source>
        <dbReference type="EMBL" id="KAH7253377.1"/>
    </source>
</evidence>
<feature type="domain" description="Zn(2)-C6 fungal-type" evidence="4">
    <location>
        <begin position="369"/>
        <end position="399"/>
    </location>
</feature>
<dbReference type="PANTHER" id="PTHR47431:SF2">
    <property type="entry name" value="ZN(II)2CYS6 TRANSCRIPTION FACTOR (EUROFUNG)"/>
    <property type="match status" value="1"/>
</dbReference>
<dbReference type="PANTHER" id="PTHR47431">
    <property type="entry name" value="ZN(II)2CYS6 TRANSCRIPTION FACTOR (EUROFUNG)-RELATED"/>
    <property type="match status" value="1"/>
</dbReference>
<evidence type="ECO:0008006" key="8">
    <source>
        <dbReference type="Google" id="ProtNLM"/>
    </source>
</evidence>
<evidence type="ECO:0000313" key="7">
    <source>
        <dbReference type="Proteomes" id="UP000736672"/>
    </source>
</evidence>
<comment type="caution">
    <text evidence="6">The sequence shown here is derived from an EMBL/GenBank/DDBJ whole genome shotgun (WGS) entry which is preliminary data.</text>
</comment>
<dbReference type="InterPro" id="IPR016181">
    <property type="entry name" value="Acyl_CoA_acyltransferase"/>
</dbReference>
<reference evidence="6" key="1">
    <citation type="journal article" date="2021" name="Nat. Commun.">
        <title>Genetic determinants of endophytism in the Arabidopsis root mycobiome.</title>
        <authorList>
            <person name="Mesny F."/>
            <person name="Miyauchi S."/>
            <person name="Thiergart T."/>
            <person name="Pickel B."/>
            <person name="Atanasova L."/>
            <person name="Karlsson M."/>
            <person name="Huettel B."/>
            <person name="Barry K.W."/>
            <person name="Haridas S."/>
            <person name="Chen C."/>
            <person name="Bauer D."/>
            <person name="Andreopoulos W."/>
            <person name="Pangilinan J."/>
            <person name="LaButti K."/>
            <person name="Riley R."/>
            <person name="Lipzen A."/>
            <person name="Clum A."/>
            <person name="Drula E."/>
            <person name="Henrissat B."/>
            <person name="Kohler A."/>
            <person name="Grigoriev I.V."/>
            <person name="Martin F.M."/>
            <person name="Hacquard S."/>
        </authorList>
    </citation>
    <scope>NUCLEOTIDE SEQUENCE</scope>
    <source>
        <strain evidence="6">FSSC 5 MPI-SDFR-AT-0091</strain>
    </source>
</reference>
<feature type="compositionally biased region" description="Polar residues" evidence="3">
    <location>
        <begin position="391"/>
        <end position="401"/>
    </location>
</feature>
<dbReference type="OrthoDB" id="10067394at2759"/>
<dbReference type="SUPFAM" id="SSF55729">
    <property type="entry name" value="Acyl-CoA N-acyltransferases (Nat)"/>
    <property type="match status" value="2"/>
</dbReference>
<feature type="domain" description="N-acetyltransferase" evidence="5">
    <location>
        <begin position="184"/>
        <end position="337"/>
    </location>
</feature>
<dbReference type="GO" id="GO:0003677">
    <property type="term" value="F:DNA binding"/>
    <property type="evidence" value="ECO:0007669"/>
    <property type="project" value="InterPro"/>
</dbReference>
<evidence type="ECO:0000256" key="3">
    <source>
        <dbReference type="SAM" id="MobiDB-lite"/>
    </source>
</evidence>
<dbReference type="CDD" id="cd00067">
    <property type="entry name" value="GAL4"/>
    <property type="match status" value="1"/>
</dbReference>
<name>A0A9P9K8L5_FUSSL</name>
<feature type="region of interest" description="Disordered" evidence="3">
    <location>
        <begin position="391"/>
        <end position="459"/>
    </location>
</feature>
<dbReference type="InterPro" id="IPR007219">
    <property type="entry name" value="XnlR_reg_dom"/>
</dbReference>
<dbReference type="PRINTS" id="PR00755">
    <property type="entry name" value="AFLATOXINBRP"/>
</dbReference>
<sequence length="972" mass="108909">MAEQTDNPVKYDIREFSNSDEDFKKLSHMWDIIFPTWPVERQRLEKFLRIVPGHHYIHENGFVIAYLSAGVGQIDVLGVLPEHRGKGLGTALLEKAKTAMREANGEDLKSLQIGSQTPRFWPQMPVDFPQEVKDFFIHRGFSRMEKNSAIDLFKDIREGPIAPPEVMEKISKVNVKFCTWSPELEEECLTKQRATFSRRLIQSQRWYIGYEALAAYKQHHEALVAIDPETNEQIGWTFMCSFSSVISDTYAFMPLLPSKDKTGLIAAVGVSESARGKGVGLAMVVKAMENLRERGIEGIYIDSVFIRGFYEKLGFETYWKYEGYVQEGPRSPDQTLQTPNAPGGTTPSPSPDTMAAPRITKSTGLASLACTGCRKQHLKCDGKKPTCSRCVQNGTPCNYQPSRRGGRRKPRDLTAGRGLQPLRPSIGPGDDESVSATSPTVPEVPRSEPSRLSATDDAPSDGNVLSYFSGISTDHLLWPGLGPKDFSNQGQVSSISRPPTDSERFIRMYYENFHNAHPILVPASMYTSRAYPTYLQLVVDFAGSHFVQLSPSEQLKTKVATELSSSTDKSACMVQAWLIYAIVLFSRGDLTEAQDAFSHCTTIAFDIGLHRADYASSQHPERSIEAESLRRTWWELFITDVIMALPQKTISFRCSAVCPEVPLPCEESLYTGTHDIPEPRKILDFKRRVLFEEDIIFSSFSYRIEAISILGRVLVLNRLRDYHRDHLQAVENALVSWSNHLPTKKLDIVDSYGNIDEIMFQAHAMIAYAGMLLHLPRSSYHPHLCSNEDPFWPMAQAQSLSSSTRLVHSIKATEASRRISDYISLCPNIQKHTPCIIPALVLCGLIQLATSNSHSDECFDHHYNRITLILGCLKNLKRTWNLADSAYHRVRSCAATLISESMDRWNSEPLSKSIALTTSTPSESGQASNRPADSTVVQGAQETTIPELDPSFIDRLCYSSSLFSSLPDFDIS</sequence>
<dbReference type="Pfam" id="PF04082">
    <property type="entry name" value="Fungal_trans"/>
    <property type="match status" value="1"/>
</dbReference>
<dbReference type="Pfam" id="PF00172">
    <property type="entry name" value="Zn_clus"/>
    <property type="match status" value="1"/>
</dbReference>
<dbReference type="Pfam" id="PF00583">
    <property type="entry name" value="Acetyltransf_1"/>
    <property type="match status" value="2"/>
</dbReference>
<feature type="region of interest" description="Disordered" evidence="3">
    <location>
        <begin position="328"/>
        <end position="357"/>
    </location>
</feature>
<organism evidence="6 7">
    <name type="scientific">Fusarium solani</name>
    <name type="common">Filamentous fungus</name>
    <dbReference type="NCBI Taxonomy" id="169388"/>
    <lineage>
        <taxon>Eukaryota</taxon>
        <taxon>Fungi</taxon>
        <taxon>Dikarya</taxon>
        <taxon>Ascomycota</taxon>
        <taxon>Pezizomycotina</taxon>
        <taxon>Sordariomycetes</taxon>
        <taxon>Hypocreomycetidae</taxon>
        <taxon>Hypocreales</taxon>
        <taxon>Nectriaceae</taxon>
        <taxon>Fusarium</taxon>
        <taxon>Fusarium solani species complex</taxon>
    </lineage>
</organism>
<feature type="domain" description="N-acetyltransferase" evidence="5">
    <location>
        <begin position="11"/>
        <end position="157"/>
    </location>
</feature>
<dbReference type="InterPro" id="IPR000182">
    <property type="entry name" value="GNAT_dom"/>
</dbReference>
<feature type="region of interest" description="Disordered" evidence="3">
    <location>
        <begin position="916"/>
        <end position="939"/>
    </location>
</feature>
<dbReference type="AlphaFoldDB" id="A0A9P9K8L5"/>
<dbReference type="Gene3D" id="4.10.240.10">
    <property type="entry name" value="Zn(2)-C6 fungal-type DNA-binding domain"/>
    <property type="match status" value="1"/>
</dbReference>
<dbReference type="Gene3D" id="3.40.630.30">
    <property type="match status" value="2"/>
</dbReference>
<dbReference type="GO" id="GO:0008270">
    <property type="term" value="F:zinc ion binding"/>
    <property type="evidence" value="ECO:0007669"/>
    <property type="project" value="InterPro"/>
</dbReference>
<dbReference type="SUPFAM" id="SSF57701">
    <property type="entry name" value="Zn2/Cys6 DNA-binding domain"/>
    <property type="match status" value="1"/>
</dbReference>
<dbReference type="CDD" id="cd04301">
    <property type="entry name" value="NAT_SF"/>
    <property type="match status" value="2"/>
</dbReference>
<keyword evidence="2" id="KW-0539">Nucleus</keyword>
<keyword evidence="1" id="KW-0479">Metal-binding</keyword>
<evidence type="ECO:0000256" key="1">
    <source>
        <dbReference type="ARBA" id="ARBA00022723"/>
    </source>
</evidence>
<dbReference type="GO" id="GO:0000981">
    <property type="term" value="F:DNA-binding transcription factor activity, RNA polymerase II-specific"/>
    <property type="evidence" value="ECO:0007669"/>
    <property type="project" value="InterPro"/>
</dbReference>
<proteinExistence type="predicted"/>
<evidence type="ECO:0000259" key="4">
    <source>
        <dbReference type="PROSITE" id="PS50048"/>
    </source>
</evidence>
<accession>A0A9P9K8L5</accession>